<dbReference type="GO" id="GO:0003677">
    <property type="term" value="F:DNA binding"/>
    <property type="evidence" value="ECO:0007669"/>
    <property type="project" value="UniProtKB-KW"/>
</dbReference>
<feature type="region of interest" description="Disordered" evidence="1">
    <location>
        <begin position="903"/>
        <end position="927"/>
    </location>
</feature>
<dbReference type="Pfam" id="PF04313">
    <property type="entry name" value="HSDR_N"/>
    <property type="match status" value="1"/>
</dbReference>
<dbReference type="InterPro" id="IPR027417">
    <property type="entry name" value="P-loop_NTPase"/>
</dbReference>
<dbReference type="Proteomes" id="UP000254569">
    <property type="component" value="Unassembled WGS sequence"/>
</dbReference>
<dbReference type="Pfam" id="PF18766">
    <property type="entry name" value="SWI2_SNF2"/>
    <property type="match status" value="1"/>
</dbReference>
<dbReference type="InterPro" id="IPR040980">
    <property type="entry name" value="SWI2_SNF2"/>
</dbReference>
<dbReference type="RefSeq" id="WP_064063991.1">
    <property type="nucleotide sequence ID" value="NZ_LPZN01000021.1"/>
</dbReference>
<dbReference type="REBASE" id="416394">
    <property type="entry name" value="Rgo13296IIP"/>
</dbReference>
<dbReference type="PANTHER" id="PTHR42927">
    <property type="entry name" value="HELICASE SUPERFAMILY 1 AND 2 DOMAIN-CONTAINING PROTEIN"/>
    <property type="match status" value="1"/>
</dbReference>
<organism evidence="3 4">
    <name type="scientific">Rhodococcus gordoniae</name>
    <dbReference type="NCBI Taxonomy" id="223392"/>
    <lineage>
        <taxon>Bacteria</taxon>
        <taxon>Bacillati</taxon>
        <taxon>Actinomycetota</taxon>
        <taxon>Actinomycetes</taxon>
        <taxon>Mycobacteriales</taxon>
        <taxon>Nocardiaceae</taxon>
        <taxon>Rhodococcus</taxon>
    </lineage>
</organism>
<evidence type="ECO:0000256" key="1">
    <source>
        <dbReference type="SAM" id="MobiDB-lite"/>
    </source>
</evidence>
<keyword evidence="3" id="KW-0378">Hydrolase</keyword>
<keyword evidence="4" id="KW-1185">Reference proteome</keyword>
<dbReference type="GO" id="GO:0009307">
    <property type="term" value="P:DNA restriction-modification system"/>
    <property type="evidence" value="ECO:0007669"/>
    <property type="project" value="UniProtKB-KW"/>
</dbReference>
<dbReference type="InterPro" id="IPR014001">
    <property type="entry name" value="Helicase_ATP-bd"/>
</dbReference>
<dbReference type="GO" id="GO:0009035">
    <property type="term" value="F:type I site-specific deoxyribonuclease activity"/>
    <property type="evidence" value="ECO:0007669"/>
    <property type="project" value="UniProtKB-EC"/>
</dbReference>
<dbReference type="EMBL" id="UGVI01000003">
    <property type="protein sequence ID" value="SUF09233.1"/>
    <property type="molecule type" value="Genomic_DNA"/>
</dbReference>
<dbReference type="InterPro" id="IPR055180">
    <property type="entry name" value="HsdR_RecA-like_helicase_dom_2"/>
</dbReference>
<dbReference type="AlphaFoldDB" id="A0A379PMW1"/>
<proteinExistence type="predicted"/>
<name>A0A379PMW1_9NOCA</name>
<dbReference type="Pfam" id="PF22679">
    <property type="entry name" value="T1R_D3-like"/>
    <property type="match status" value="1"/>
</dbReference>
<gene>
    <name evidence="3" type="primary">hsdR_3</name>
    <name evidence="3" type="ORF">NCTC13296_04431</name>
</gene>
<protein>
    <submittedName>
        <fullName evidence="3">Type I site-specific modification system restriction subunit</fullName>
        <ecNumber evidence="3">3.1.21.3</ecNumber>
    </submittedName>
</protein>
<dbReference type="InterPro" id="IPR007409">
    <property type="entry name" value="Restrct_endonuc_type1_HsdR_N"/>
</dbReference>
<dbReference type="EC" id="3.1.21.3" evidence="3"/>
<reference evidence="3 4" key="1">
    <citation type="submission" date="2018-06" db="EMBL/GenBank/DDBJ databases">
        <authorList>
            <consortium name="Pathogen Informatics"/>
            <person name="Doyle S."/>
        </authorList>
    </citation>
    <scope>NUCLEOTIDE SEQUENCE [LARGE SCALE GENOMIC DNA]</scope>
    <source>
        <strain evidence="3 4">NCTC13296</strain>
    </source>
</reference>
<accession>A0A379PMW1</accession>
<evidence type="ECO:0000313" key="3">
    <source>
        <dbReference type="EMBL" id="SUF09233.1"/>
    </source>
</evidence>
<dbReference type="Gene3D" id="3.40.50.300">
    <property type="entry name" value="P-loop containing nucleotide triphosphate hydrolases"/>
    <property type="match status" value="2"/>
</dbReference>
<sequence length="1036" mass="114514">MPQHHESVLEDEICQHLASRGWLYSPDDSGYDRELALFSEDVFSWLAETQPTEWEKRVKPADSPEVQEKAKIALLQRLVKALSADLKADGGTLAVLRRGFSDFNASFAMCQFKPNSGLNVTTAARYAAVRLRVMRQVRYSTSNTKKAIDLVFFVNGIPVATAELKTDFTQSVEHAIEQYKKDRAPKGEPLLTFGKRALVHFAVSNKQVHMTTRLNGPGTVFLPFNRGNGHRAGNPPNPHGSASSYLWETILQRDTWLEILDRFLHLEVSERRDPVTGKKTRKETLLFPRFHQWEAVTQLVAAARAEGPGHKYLIQHSAGSGKTNSISWLAQRLASLYNERDEKVFSSVIVVTDRTVLDAQLQEAIHQINRTTGVVAHIDGLTGSKSSELADALESGTHIIIVTIQTFPFALDVIENKETLQNRNFAIIADEAHSSQTGGASSKLKEVLSKKELAEVAEGAPVPAEDVLSAETKARANTQNVSFFAFTATPKATTLETFGRKGADGSPRPFHLYSMQQAIDEGFILDVLRNYTPYKTAFRLSHGGKTYATSDTSEGTIAVTSGADPDDADLVDRSAAVKSVMNWVKLHPTNIAQKVQIIVEHFRQNVAWRLNGQAKAMVVTSSRKAAVRYKLAFDRYVAENGYTDVAALVAFSGEVKDAESGSDEPFTETSMNPGLKGRDLRDAFATDEFQVMLVANKFQTGFDQPKLVAMYVDKKLGGVQAVQTLSRLNRTFAPLKDQTFVLDFANEVADIVDAFSPYYEATTLADVTDPNIVHDTERKLAVAGIYEASEVHGLVDAYLAKKGNSALEKWIAPAAERYTIRMKTAVEHNDRATIDELAMFRKDVGTYIRQYEFLSQLFDYENPWLEKLVIYLKLLAPQLTGGEKQTPIDLSAVTIDYLGHHEQAQQNPAPTPGVQLEPAKDAGTGTVKDPDLVALEEVIAKINDLFSGDHPDSSVRNVVTHIKDRLEENENLQQQAKNNSLAQFSASPDIDSAFVDAVIGAMDSSTDLSVQILNNKDLAQKLLGELLPSVYRRLAD</sequence>
<evidence type="ECO:0000259" key="2">
    <source>
        <dbReference type="PROSITE" id="PS51192"/>
    </source>
</evidence>
<dbReference type="PANTHER" id="PTHR42927:SF1">
    <property type="entry name" value="HELICASE SUPERFAMILY 1 AND 2 DOMAIN-CONTAINING PROTEIN"/>
    <property type="match status" value="1"/>
</dbReference>
<dbReference type="PROSITE" id="PS51192">
    <property type="entry name" value="HELICASE_ATP_BIND_1"/>
    <property type="match status" value="1"/>
</dbReference>
<dbReference type="GO" id="GO:0005524">
    <property type="term" value="F:ATP binding"/>
    <property type="evidence" value="ECO:0007669"/>
    <property type="project" value="UniProtKB-KW"/>
</dbReference>
<dbReference type="SUPFAM" id="SSF52540">
    <property type="entry name" value="P-loop containing nucleoside triphosphate hydrolases"/>
    <property type="match status" value="1"/>
</dbReference>
<dbReference type="OrthoDB" id="9758243at2"/>
<dbReference type="Gene3D" id="3.90.1570.50">
    <property type="match status" value="1"/>
</dbReference>
<dbReference type="SMART" id="SM00487">
    <property type="entry name" value="DEXDc"/>
    <property type="match status" value="1"/>
</dbReference>
<feature type="domain" description="Helicase ATP-binding" evidence="2">
    <location>
        <begin position="303"/>
        <end position="508"/>
    </location>
</feature>
<evidence type="ECO:0000313" key="4">
    <source>
        <dbReference type="Proteomes" id="UP000254569"/>
    </source>
</evidence>